<keyword evidence="12" id="KW-1185">Reference proteome</keyword>
<dbReference type="GO" id="GO:0090729">
    <property type="term" value="F:toxin activity"/>
    <property type="evidence" value="ECO:0007669"/>
    <property type="project" value="UniProtKB-KW"/>
</dbReference>
<dbReference type="EMBL" id="JRPF02000007">
    <property type="protein sequence ID" value="TLD78290.1"/>
    <property type="molecule type" value="Genomic_DNA"/>
</dbReference>
<sequence>MKKFLLIFAFFAFLYADDPEDLPDFTSPFSLRSVMLGDALAPDPDNPNWNLKEIALTPQMRKGDPFDKFNLGAVQFVNTNKPDMCLGIEESGFFGLKSCEEDLRSQKFQTLFTIIPTAIDAVQIRSFVLNKDECIAAFLNPRLPSGVGIGIKNCVVDKFSNVPVSHLILITPELREAKTINP</sequence>
<dbReference type="Gene3D" id="2.80.10.50">
    <property type="match status" value="1"/>
</dbReference>
<dbReference type="GO" id="GO:0030246">
    <property type="term" value="F:carbohydrate binding"/>
    <property type="evidence" value="ECO:0007669"/>
    <property type="project" value="UniProtKB-KW"/>
</dbReference>
<dbReference type="SUPFAM" id="SSF50370">
    <property type="entry name" value="Ricin B-like lectins"/>
    <property type="match status" value="1"/>
</dbReference>
<evidence type="ECO:0000256" key="9">
    <source>
        <dbReference type="ARBA" id="ARBA00023288"/>
    </source>
</evidence>
<keyword evidence="3" id="KW-0732">Signal</keyword>
<accession>A0A099UH79</accession>
<reference evidence="13" key="2">
    <citation type="submission" date="2015-11" db="EMBL/GenBank/DDBJ databases">
        <authorList>
            <person name="Anvar S.Y."/>
        </authorList>
    </citation>
    <scope>NUCLEOTIDE SEQUENCE [LARGE SCALE GENOMIC DNA]</scope>
</reference>
<comment type="subcellular location">
    <subcellularLocation>
        <location evidence="1">Cell outer membrane</location>
        <topology evidence="1">Lipid-anchor</topology>
    </subcellularLocation>
</comment>
<keyword evidence="8" id="KW-0998">Cell outer membrane</keyword>
<organism evidence="10 13">
    <name type="scientific">Helicobacter typhlonius</name>
    <dbReference type="NCBI Taxonomy" id="76936"/>
    <lineage>
        <taxon>Bacteria</taxon>
        <taxon>Pseudomonadati</taxon>
        <taxon>Campylobacterota</taxon>
        <taxon>Epsilonproteobacteria</taxon>
        <taxon>Campylobacterales</taxon>
        <taxon>Helicobacteraceae</taxon>
        <taxon>Helicobacter</taxon>
    </lineage>
</organism>
<reference evidence="11 12" key="1">
    <citation type="journal article" date="2014" name="Genome Announc.">
        <title>Draft genome sequences of eight enterohepatic helicobacter species isolated from both laboratory and wild rodents.</title>
        <authorList>
            <person name="Sheh A."/>
            <person name="Shen Z."/>
            <person name="Fox J.G."/>
        </authorList>
    </citation>
    <scope>NUCLEOTIDE SEQUENCE [LARGE SCALE GENOMIC DNA]</scope>
    <source>
        <strain evidence="11 12">MIT 98-6810</strain>
    </source>
</reference>
<evidence type="ECO:0000256" key="4">
    <source>
        <dbReference type="ARBA" id="ARBA00022734"/>
    </source>
</evidence>
<dbReference type="InterPro" id="IPR035992">
    <property type="entry name" value="Ricin_B-like_lectins"/>
</dbReference>
<dbReference type="EMBL" id="LN907858">
    <property type="protein sequence ID" value="CUU38953.1"/>
    <property type="molecule type" value="Genomic_DNA"/>
</dbReference>
<dbReference type="PATRIC" id="fig|76936.10.peg.65"/>
<evidence type="ECO:0000256" key="1">
    <source>
        <dbReference type="ARBA" id="ARBA00004459"/>
    </source>
</evidence>
<evidence type="ECO:0000256" key="5">
    <source>
        <dbReference type="ARBA" id="ARBA00023026"/>
    </source>
</evidence>
<evidence type="ECO:0000256" key="6">
    <source>
        <dbReference type="ARBA" id="ARBA00023136"/>
    </source>
</evidence>
<dbReference type="OrthoDB" id="5322270at2"/>
<dbReference type="CDD" id="cd23413">
    <property type="entry name" value="beta-trefoil_Ricin_CdtC"/>
    <property type="match status" value="1"/>
</dbReference>
<evidence type="ECO:0000313" key="13">
    <source>
        <dbReference type="Proteomes" id="UP000064525"/>
    </source>
</evidence>
<dbReference type="Proteomes" id="UP000029925">
    <property type="component" value="Unassembled WGS sequence"/>
</dbReference>
<dbReference type="GeneID" id="78150443"/>
<keyword evidence="7" id="KW-0564">Palmitate</keyword>
<keyword evidence="4" id="KW-0430">Lectin</keyword>
<evidence type="ECO:0000313" key="11">
    <source>
        <dbReference type="EMBL" id="TLD78290.1"/>
    </source>
</evidence>
<evidence type="ECO:0000313" key="10">
    <source>
        <dbReference type="EMBL" id="CUU38953.1"/>
    </source>
</evidence>
<evidence type="ECO:0000313" key="12">
    <source>
        <dbReference type="Proteomes" id="UP000029925"/>
    </source>
</evidence>
<proteinExistence type="predicted"/>
<keyword evidence="9" id="KW-0449">Lipoprotein</keyword>
<dbReference type="STRING" id="76936.BN2458_PEG0066"/>
<keyword evidence="2" id="KW-0800">Toxin</keyword>
<name>A0A099UH79_9HELI</name>
<evidence type="ECO:0000256" key="2">
    <source>
        <dbReference type="ARBA" id="ARBA00022656"/>
    </source>
</evidence>
<dbReference type="AlphaFoldDB" id="A0A099UH79"/>
<protein>
    <submittedName>
        <fullName evidence="10 11">Toxin</fullName>
    </submittedName>
</protein>
<keyword evidence="5" id="KW-0843">Virulence</keyword>
<gene>
    <name evidence="10" type="ORF">BN2458_PEG0066</name>
    <name evidence="11" type="ORF">LS75_006705</name>
</gene>
<dbReference type="Pfam" id="PF03498">
    <property type="entry name" value="CDtoxinA"/>
    <property type="match status" value="1"/>
</dbReference>
<reference evidence="10" key="3">
    <citation type="submission" date="2015-11" db="EMBL/GenBank/DDBJ databases">
        <authorList>
            <person name="Zhang Y."/>
            <person name="Guo Z."/>
        </authorList>
    </citation>
    <scope>NUCLEOTIDE SEQUENCE</scope>
    <source>
        <strain evidence="10">1</strain>
    </source>
</reference>
<evidence type="ECO:0000256" key="7">
    <source>
        <dbReference type="ARBA" id="ARBA00023139"/>
    </source>
</evidence>
<dbReference type="InterPro" id="IPR003558">
    <property type="entry name" value="CDtoxinA/C"/>
</dbReference>
<dbReference type="KEGG" id="hty:BN2458_PEG0066"/>
<dbReference type="GO" id="GO:0009279">
    <property type="term" value="C:cell outer membrane"/>
    <property type="evidence" value="ECO:0007669"/>
    <property type="project" value="UniProtKB-SubCell"/>
</dbReference>
<evidence type="ECO:0000256" key="3">
    <source>
        <dbReference type="ARBA" id="ARBA00022729"/>
    </source>
</evidence>
<evidence type="ECO:0000256" key="8">
    <source>
        <dbReference type="ARBA" id="ARBA00023237"/>
    </source>
</evidence>
<dbReference type="RefSeq" id="WP_034325859.1">
    <property type="nucleotide sequence ID" value="NZ_CAJTQN010000008.1"/>
</dbReference>
<dbReference type="Proteomes" id="UP000064525">
    <property type="component" value="Chromosome I"/>
</dbReference>
<keyword evidence="6" id="KW-0472">Membrane</keyword>